<dbReference type="Proteomes" id="UP000591131">
    <property type="component" value="Unassembled WGS sequence"/>
</dbReference>
<organism evidence="2 3">
    <name type="scientific">Perkinsus chesapeaki</name>
    <name type="common">Clam parasite</name>
    <name type="synonym">Perkinsus andrewsi</name>
    <dbReference type="NCBI Taxonomy" id="330153"/>
    <lineage>
        <taxon>Eukaryota</taxon>
        <taxon>Sar</taxon>
        <taxon>Alveolata</taxon>
        <taxon>Perkinsozoa</taxon>
        <taxon>Perkinsea</taxon>
        <taxon>Perkinsida</taxon>
        <taxon>Perkinsidae</taxon>
        <taxon>Perkinsus</taxon>
    </lineage>
</organism>
<keyword evidence="3" id="KW-1185">Reference proteome</keyword>
<evidence type="ECO:0000313" key="3">
    <source>
        <dbReference type="Proteomes" id="UP000591131"/>
    </source>
</evidence>
<name>A0A7J6LHC8_PERCH</name>
<dbReference type="EMBL" id="JAAPAO010000484">
    <property type="protein sequence ID" value="KAF4658675.1"/>
    <property type="molecule type" value="Genomic_DNA"/>
</dbReference>
<proteinExistence type="predicted"/>
<keyword evidence="1" id="KW-0732">Signal</keyword>
<feature type="signal peptide" evidence="1">
    <location>
        <begin position="1"/>
        <end position="20"/>
    </location>
</feature>
<feature type="chain" id="PRO_5029806794" description="Sorl1p" evidence="1">
    <location>
        <begin position="21"/>
        <end position="455"/>
    </location>
</feature>
<gene>
    <name evidence="2" type="ORF">FOL47_007887</name>
</gene>
<comment type="caution">
    <text evidence="2">The sequence shown here is derived from an EMBL/GenBank/DDBJ whole genome shotgun (WGS) entry which is preliminary data.</text>
</comment>
<dbReference type="OrthoDB" id="432699at2759"/>
<evidence type="ECO:0000313" key="2">
    <source>
        <dbReference type="EMBL" id="KAF4658675.1"/>
    </source>
</evidence>
<evidence type="ECO:0008006" key="4">
    <source>
        <dbReference type="Google" id="ProtNLM"/>
    </source>
</evidence>
<protein>
    <recommendedName>
        <fullName evidence="4">Sorl1p</fullName>
    </recommendedName>
</protein>
<evidence type="ECO:0000256" key="1">
    <source>
        <dbReference type="SAM" id="SignalP"/>
    </source>
</evidence>
<reference evidence="2 3" key="1">
    <citation type="submission" date="2020-04" db="EMBL/GenBank/DDBJ databases">
        <title>Perkinsus chesapeaki whole genome sequence.</title>
        <authorList>
            <person name="Bogema D.R."/>
        </authorList>
    </citation>
    <scope>NUCLEOTIDE SEQUENCE [LARGE SCALE GENOMIC DNA]</scope>
    <source>
        <strain evidence="2">ATCC PRA-425</strain>
    </source>
</reference>
<dbReference type="AlphaFoldDB" id="A0A7J6LHC8"/>
<accession>A0A7J6LHC8</accession>
<dbReference type="SUPFAM" id="SSF63829">
    <property type="entry name" value="Calcium-dependent phosphotriesterase"/>
    <property type="match status" value="1"/>
</dbReference>
<sequence length="455" mass="51334">MGIITILLVSVGLSISMVLGQSDWCQSHKAKKIFSKETLGEHFLPDGGMRVVDFAFDDNGNWYVAGEEKKTGLYGVWRIHYSGKITELVFSGLPEAIDVYYQRQDATYVFAVIDNEVRMYGTPGNRLRPLEGEYKVIQKADDRYELTGLGFDRSSHFLFVSDKKRNLVYRYDPSTPGYPMRVAAGNSDGLSVDDETHLYHPLAVKYANGDLYILQGPIENARLVRWTPFKSERSLKYDFIVEGRLGFDVADVTHGYIYYRSSGHSVYKHCDNWPCNDPILIAGGCGAGHDQNEVTNGGTGALRMDLSGLLKIWDFGGDRFVWWDNRDLRCPTPTCPTFTTTTATPSPGGESWDEYVSYFDRYDRCDLGTTATIKLLVTYGNFSATNCDDPGQNIFTKEIYIPYNLQVPGTHGKQWCIDYFVKLGFIPGHSWDYARQAICDPNTCKCSMVCYNISL</sequence>